<reference evidence="1" key="1">
    <citation type="submission" date="2021-08" db="EMBL/GenBank/DDBJ databases">
        <title>Comparative analyses of Brucepasteria parasyntrophica and Teretinema zuelzerae.</title>
        <authorList>
            <person name="Song Y."/>
            <person name="Brune A."/>
        </authorList>
    </citation>
    <scope>NUCLEOTIDE SEQUENCE</scope>
    <source>
        <strain evidence="1">DSM 1903</strain>
    </source>
</reference>
<organism evidence="1 2">
    <name type="scientific">Teretinema zuelzerae</name>
    <dbReference type="NCBI Taxonomy" id="156"/>
    <lineage>
        <taxon>Bacteria</taxon>
        <taxon>Pseudomonadati</taxon>
        <taxon>Spirochaetota</taxon>
        <taxon>Spirochaetia</taxon>
        <taxon>Spirochaetales</taxon>
        <taxon>Treponemataceae</taxon>
        <taxon>Teretinema</taxon>
    </lineage>
</organism>
<dbReference type="Proteomes" id="UP001198163">
    <property type="component" value="Unassembled WGS sequence"/>
</dbReference>
<evidence type="ECO:0000313" key="2">
    <source>
        <dbReference type="Proteomes" id="UP001198163"/>
    </source>
</evidence>
<comment type="caution">
    <text evidence="1">The sequence shown here is derived from an EMBL/GenBank/DDBJ whole genome shotgun (WGS) entry which is preliminary data.</text>
</comment>
<name>A0AAE3EJ85_9SPIR</name>
<accession>A0AAE3EJ85</accession>
<dbReference type="RefSeq" id="WP_230755331.1">
    <property type="nucleotide sequence ID" value="NZ_JAINWA010000003.1"/>
</dbReference>
<sequence>MKRKVLVLLAALLLLPLTGAFSFGVGLQFNGNAGAVFEPGPAITFKLDSVPLVFAVNWFIGDDTTTVGLTGDYWAINDRLGNLGSLGINWFFGFGFFANTVFADEFGINAGMRLPLGLNAFLAKGTFEPFIQVAPSFGLNFLPSFGLSDFFFPISAGFRIWFK</sequence>
<keyword evidence="2" id="KW-1185">Reference proteome</keyword>
<dbReference type="EMBL" id="JAINWA010000003">
    <property type="protein sequence ID" value="MCD1654786.1"/>
    <property type="molecule type" value="Genomic_DNA"/>
</dbReference>
<proteinExistence type="predicted"/>
<evidence type="ECO:0000313" key="1">
    <source>
        <dbReference type="EMBL" id="MCD1654786.1"/>
    </source>
</evidence>
<protein>
    <submittedName>
        <fullName evidence="1">Uncharacterized protein</fullName>
    </submittedName>
</protein>
<gene>
    <name evidence="1" type="ORF">K7J14_08725</name>
</gene>
<dbReference type="AlphaFoldDB" id="A0AAE3EJ85"/>